<dbReference type="EMBL" id="FUFA01000001">
    <property type="protein sequence ID" value="SPM32461.1"/>
    <property type="molecule type" value="Genomic_DNA"/>
</dbReference>
<organism evidence="3 4">
    <name type="scientific">Mycobacterium rhizamassiliense</name>
    <dbReference type="NCBI Taxonomy" id="1841860"/>
    <lineage>
        <taxon>Bacteria</taxon>
        <taxon>Bacillati</taxon>
        <taxon>Actinomycetota</taxon>
        <taxon>Actinomycetes</taxon>
        <taxon>Mycobacteriales</taxon>
        <taxon>Mycobacteriaceae</taxon>
        <taxon>Mycobacterium</taxon>
    </lineage>
</organism>
<accession>A0A2U3NLQ5</accession>
<evidence type="ECO:0000259" key="2">
    <source>
        <dbReference type="Pfam" id="PF05305"/>
    </source>
</evidence>
<feature type="chain" id="PRO_5015477235" description="DUF732 domain-containing protein" evidence="1">
    <location>
        <begin position="29"/>
        <end position="110"/>
    </location>
</feature>
<dbReference type="InterPro" id="IPR007969">
    <property type="entry name" value="DUF732"/>
</dbReference>
<dbReference type="STRING" id="1841860.GCA_900157375_00260"/>
<evidence type="ECO:0000256" key="1">
    <source>
        <dbReference type="SAM" id="SignalP"/>
    </source>
</evidence>
<feature type="domain" description="DUF732" evidence="2">
    <location>
        <begin position="32"/>
        <end position="103"/>
    </location>
</feature>
<keyword evidence="1" id="KW-0732">Signal</keyword>
<evidence type="ECO:0000313" key="3">
    <source>
        <dbReference type="EMBL" id="SPM32461.1"/>
    </source>
</evidence>
<feature type="signal peptide" evidence="1">
    <location>
        <begin position="1"/>
        <end position="28"/>
    </location>
</feature>
<sequence length="110" mass="11159">MKSTARLTGTVVAALGGLCLAAAPMASADVMDDAYLHALTQGGISWDNGADSKMITVGHAVCQDWAGGNTLDQTVTDVRKALGLSDNGTGTIIGAATAAYCPQYQSKLPT</sequence>
<dbReference type="AlphaFoldDB" id="A0A2U3NLQ5"/>
<evidence type="ECO:0000313" key="4">
    <source>
        <dbReference type="Proteomes" id="UP000240988"/>
    </source>
</evidence>
<dbReference type="RefSeq" id="WP_077085955.1">
    <property type="nucleotide sequence ID" value="NZ_LT721901.1"/>
</dbReference>
<dbReference type="Pfam" id="PF05305">
    <property type="entry name" value="DUF732"/>
    <property type="match status" value="1"/>
</dbReference>
<gene>
    <name evidence="3" type="ORF">MRAB57_259</name>
</gene>
<name>A0A2U3NLQ5_9MYCO</name>
<reference evidence="3 4" key="1">
    <citation type="submission" date="2017-01" db="EMBL/GenBank/DDBJ databases">
        <authorList>
            <consortium name="Urmite Genomes"/>
        </authorList>
    </citation>
    <scope>NUCLEOTIDE SEQUENCE [LARGE SCALE GENOMIC DNA]</scope>
    <source>
        <strain evidence="3 4">AB57</strain>
    </source>
</reference>
<dbReference type="OrthoDB" id="4730932at2"/>
<protein>
    <recommendedName>
        <fullName evidence="2">DUF732 domain-containing protein</fullName>
    </recommendedName>
</protein>
<dbReference type="Proteomes" id="UP000240988">
    <property type="component" value="Unassembled WGS sequence"/>
</dbReference>
<keyword evidence="4" id="KW-1185">Reference proteome</keyword>
<proteinExistence type="predicted"/>